<feature type="compositionally biased region" description="Basic and acidic residues" evidence="1">
    <location>
        <begin position="114"/>
        <end position="128"/>
    </location>
</feature>
<feature type="compositionally biased region" description="Polar residues" evidence="1">
    <location>
        <begin position="81"/>
        <end position="94"/>
    </location>
</feature>
<evidence type="ECO:0000256" key="1">
    <source>
        <dbReference type="SAM" id="MobiDB-lite"/>
    </source>
</evidence>
<proteinExistence type="predicted"/>
<dbReference type="RefSeq" id="WP_019441128.1">
    <property type="nucleotide sequence ID" value="NZ_ALOE01000013.1"/>
</dbReference>
<organism evidence="2 3">
    <name type="scientific">Moritella marina ATCC 15381</name>
    <dbReference type="NCBI Taxonomy" id="1202962"/>
    <lineage>
        <taxon>Bacteria</taxon>
        <taxon>Pseudomonadati</taxon>
        <taxon>Pseudomonadota</taxon>
        <taxon>Gammaproteobacteria</taxon>
        <taxon>Alteromonadales</taxon>
        <taxon>Moritellaceae</taxon>
        <taxon>Moritella</taxon>
    </lineage>
</organism>
<reference evidence="2 3" key="1">
    <citation type="submission" date="2019-09" db="EMBL/GenBank/DDBJ databases">
        <title>Hybrid Assembly of the complete Genome of the Deep-Sea Bacterium Moritella marina from long Nanopore and Illumina reads.</title>
        <authorList>
            <person name="Magin S."/>
            <person name="Georgoulis A."/>
            <person name="Papadimitriou K."/>
            <person name="Iliakis G."/>
            <person name="Vorgias C.E."/>
        </authorList>
    </citation>
    <scope>NUCLEOTIDE SEQUENCE [LARGE SCALE GENOMIC DNA]</scope>
    <source>
        <strain evidence="2 3">MP-1</strain>
    </source>
</reference>
<gene>
    <name evidence="2" type="ORF">FR932_08640</name>
</gene>
<sequence length="128" mass="13265">MVRNFTIFLLAFGLIAACDSSDKAAEQKSTAEQGYGDAKVAAGEMLDAAHSATADAVDSTVDNTKEIANNAKDASAEAWESTKTATSDTIDSVSDSATDAYNNTAADADSAMDEADKKAQESLDKLSN</sequence>
<dbReference type="KEGG" id="mmaa:FR932_08640"/>
<keyword evidence="3" id="KW-1185">Reference proteome</keyword>
<dbReference type="PROSITE" id="PS51257">
    <property type="entry name" value="PROKAR_LIPOPROTEIN"/>
    <property type="match status" value="1"/>
</dbReference>
<evidence type="ECO:0000313" key="2">
    <source>
        <dbReference type="EMBL" id="QFI37915.1"/>
    </source>
</evidence>
<dbReference type="OrthoDB" id="10011805at2"/>
<dbReference type="EMBL" id="CP044399">
    <property type="protein sequence ID" value="QFI37915.1"/>
    <property type="molecule type" value="Genomic_DNA"/>
</dbReference>
<feature type="compositionally biased region" description="Low complexity" evidence="1">
    <location>
        <begin position="95"/>
        <end position="109"/>
    </location>
</feature>
<evidence type="ECO:0000313" key="3">
    <source>
        <dbReference type="Proteomes" id="UP000327424"/>
    </source>
</evidence>
<accession>A0A5J6WMA6</accession>
<dbReference type="Proteomes" id="UP000327424">
    <property type="component" value="Chromosome"/>
</dbReference>
<dbReference type="Gene3D" id="1.10.287.700">
    <property type="entry name" value="Helix hairpin bin"/>
    <property type="match status" value="1"/>
</dbReference>
<protein>
    <submittedName>
        <fullName evidence="2">Uncharacterized protein</fullName>
    </submittedName>
</protein>
<dbReference type="AlphaFoldDB" id="A0A5J6WMA6"/>
<name>A0A5J6WMA6_MORMI</name>
<feature type="region of interest" description="Disordered" evidence="1">
    <location>
        <begin position="71"/>
        <end position="128"/>
    </location>
</feature>